<comment type="caution">
    <text evidence="2">The sequence shown here is derived from an EMBL/GenBank/DDBJ whole genome shotgun (WGS) entry which is preliminary data.</text>
</comment>
<dbReference type="EMBL" id="CM027689">
    <property type="protein sequence ID" value="KAG0513045.1"/>
    <property type="molecule type" value="Genomic_DNA"/>
</dbReference>
<dbReference type="Proteomes" id="UP000807115">
    <property type="component" value="Chromosome 10"/>
</dbReference>
<proteinExistence type="predicted"/>
<feature type="compositionally biased region" description="Basic and acidic residues" evidence="1">
    <location>
        <begin position="63"/>
        <end position="79"/>
    </location>
</feature>
<name>A0A921Q253_SORBI</name>
<feature type="region of interest" description="Disordered" evidence="1">
    <location>
        <begin position="61"/>
        <end position="86"/>
    </location>
</feature>
<feature type="region of interest" description="Disordered" evidence="1">
    <location>
        <begin position="873"/>
        <end position="910"/>
    </location>
</feature>
<protein>
    <submittedName>
        <fullName evidence="2">Uncharacterized protein</fullName>
    </submittedName>
</protein>
<gene>
    <name evidence="2" type="ORF">BDA96_10G067000</name>
</gene>
<feature type="region of interest" description="Disordered" evidence="1">
    <location>
        <begin position="1"/>
        <end position="46"/>
    </location>
</feature>
<reference evidence="2" key="1">
    <citation type="journal article" date="2019" name="BMC Genomics">
        <title>A new reference genome for Sorghum bicolor reveals high levels of sequence similarity between sweet and grain genotypes: implications for the genetics of sugar metabolism.</title>
        <authorList>
            <person name="Cooper E.A."/>
            <person name="Brenton Z.W."/>
            <person name="Flinn B.S."/>
            <person name="Jenkins J."/>
            <person name="Shu S."/>
            <person name="Flowers D."/>
            <person name="Luo F."/>
            <person name="Wang Y."/>
            <person name="Xia P."/>
            <person name="Barry K."/>
            <person name="Daum C."/>
            <person name="Lipzen A."/>
            <person name="Yoshinaga Y."/>
            <person name="Schmutz J."/>
            <person name="Saski C."/>
            <person name="Vermerris W."/>
            <person name="Kresovich S."/>
        </authorList>
    </citation>
    <scope>NUCLEOTIDE SEQUENCE</scope>
</reference>
<evidence type="ECO:0000313" key="3">
    <source>
        <dbReference type="Proteomes" id="UP000807115"/>
    </source>
</evidence>
<dbReference type="AlphaFoldDB" id="A0A921Q253"/>
<feature type="compositionally biased region" description="Basic and acidic residues" evidence="1">
    <location>
        <begin position="1"/>
        <end position="10"/>
    </location>
</feature>
<feature type="region of interest" description="Disordered" evidence="1">
    <location>
        <begin position="963"/>
        <end position="987"/>
    </location>
</feature>
<organism evidence="2 3">
    <name type="scientific">Sorghum bicolor</name>
    <name type="common">Sorghum</name>
    <name type="synonym">Sorghum vulgare</name>
    <dbReference type="NCBI Taxonomy" id="4558"/>
    <lineage>
        <taxon>Eukaryota</taxon>
        <taxon>Viridiplantae</taxon>
        <taxon>Streptophyta</taxon>
        <taxon>Embryophyta</taxon>
        <taxon>Tracheophyta</taxon>
        <taxon>Spermatophyta</taxon>
        <taxon>Magnoliopsida</taxon>
        <taxon>Liliopsida</taxon>
        <taxon>Poales</taxon>
        <taxon>Poaceae</taxon>
        <taxon>PACMAD clade</taxon>
        <taxon>Panicoideae</taxon>
        <taxon>Andropogonodae</taxon>
        <taxon>Andropogoneae</taxon>
        <taxon>Sorghinae</taxon>
        <taxon>Sorghum</taxon>
    </lineage>
</organism>
<evidence type="ECO:0000313" key="2">
    <source>
        <dbReference type="EMBL" id="KAG0513045.1"/>
    </source>
</evidence>
<accession>A0A921Q253</accession>
<evidence type="ECO:0000256" key="1">
    <source>
        <dbReference type="SAM" id="MobiDB-lite"/>
    </source>
</evidence>
<feature type="compositionally biased region" description="Polar residues" evidence="1">
    <location>
        <begin position="887"/>
        <end position="910"/>
    </location>
</feature>
<reference evidence="2" key="2">
    <citation type="submission" date="2020-10" db="EMBL/GenBank/DDBJ databases">
        <authorList>
            <person name="Cooper E.A."/>
            <person name="Brenton Z.W."/>
            <person name="Flinn B.S."/>
            <person name="Jenkins J."/>
            <person name="Shu S."/>
            <person name="Flowers D."/>
            <person name="Luo F."/>
            <person name="Wang Y."/>
            <person name="Xia P."/>
            <person name="Barry K."/>
            <person name="Daum C."/>
            <person name="Lipzen A."/>
            <person name="Yoshinaga Y."/>
            <person name="Schmutz J."/>
            <person name="Saski C."/>
            <person name="Vermerris W."/>
            <person name="Kresovich S."/>
        </authorList>
    </citation>
    <scope>NUCLEOTIDE SEQUENCE</scope>
</reference>
<sequence length="1021" mass="117325">MEKMFDERLPMVRGRAKQHSSANSRRGLFGHSGQHGGGAHEHSIRPRVLINDEDYYVSPKRKIQQECHQPKLSEKNQKEKMRHSTIREKEWHQPKFSERVQNKKMRDSTIFEESHKTLCESDPQKLREKRDESCEELFTSDIIMPSILVPFAMQVHEENDVVNYDQPPIFDEEEQVIVNNNDAHAYVASQNVEVIVHQNLCENESHIAKMRESENKGELSDSTHYKVESVNNESVRDTPEKNRYLECRPSEDIFETNTLISTSSFVFPNVQVGDETREEMDAKDNTILVERNQKVAIQLNPLCVAQNLNHDMDNGKISEVQSLVLAPPKSLKVIENKSDLSLQNKMACNYDNTHGLNGINHTRNICTDLIISHVHPCAKILQVDNQSSIIHDLFYGLIWFIYVMICIHMCDTMHYVSMLIHLRDGCTFLNPLVNSSKPSKINNEGKNSDIQTLVHVESLDLKYMKNKSNLIVQRILSTCDITVSAIKYNQNICADLTGTHVDTSAEFLFDESLCALNDPCDTSYNNKQYLIQSIICADLFTRISPLECLCYTMLNMPINIEQMLEKISNITSLSSMNTTHSFQFTFVLIGEHVVDTFQVHAICVTYNKLADLDSKMLRDKQSEKSFKMQQMLGAYGFDQFMLSACSYHPLKDRNFVQSKAYTPKSCSSTPWSIEFKNYTSKPLNKFCCHNNFWNNISSQHPFDEKFDLLKIKHDNMNQMIGLEEIFVLPYSKLFAGSPKLRECFIHGKENNAKIIQNETNEQNKRNDYWNYQVRPPSILSKLFSGKQKSWTTFLEEREDDETIPGQSTFKHPLKVKAKHNSKSFRFPHSRLLLGLYDYRFKHLAIMEQEDCDVITTLQTDVLAQLFGSEELESRTTPFQEGEDDMTTPVSKMSQAPSQATTTQVLPTPTPAQVINGPVTRSRAKKLQQEVHALLCEIHFNINENYILPKCSTLIVLRYIEEEKDESDPEERTSASPRRHVQNGPVQRNLHNVLVTKAMKAHEDLLESLSSLLSNESSGDQF</sequence>